<evidence type="ECO:0000313" key="6">
    <source>
        <dbReference type="EMBL" id="CAH4037928.1"/>
    </source>
</evidence>
<dbReference type="InterPro" id="IPR024887">
    <property type="entry name" value="Ashwin"/>
</dbReference>
<keyword evidence="4" id="KW-0539">Nucleus</keyword>
<gene>
    <name evidence="6" type="ORF">PIBRA_LOCUS13542</name>
</gene>
<evidence type="ECO:0000256" key="4">
    <source>
        <dbReference type="ARBA" id="ARBA00023242"/>
    </source>
</evidence>
<dbReference type="GO" id="GO:0005634">
    <property type="term" value="C:nucleus"/>
    <property type="evidence" value="ECO:0007669"/>
    <property type="project" value="UniProtKB-SubCell"/>
</dbReference>
<organism evidence="6 7">
    <name type="scientific">Pieris brassicae</name>
    <name type="common">White butterfly</name>
    <name type="synonym">Large white butterfly</name>
    <dbReference type="NCBI Taxonomy" id="7116"/>
    <lineage>
        <taxon>Eukaryota</taxon>
        <taxon>Metazoa</taxon>
        <taxon>Ecdysozoa</taxon>
        <taxon>Arthropoda</taxon>
        <taxon>Hexapoda</taxon>
        <taxon>Insecta</taxon>
        <taxon>Pterygota</taxon>
        <taxon>Neoptera</taxon>
        <taxon>Endopterygota</taxon>
        <taxon>Lepidoptera</taxon>
        <taxon>Glossata</taxon>
        <taxon>Ditrysia</taxon>
        <taxon>Papilionoidea</taxon>
        <taxon>Pieridae</taxon>
        <taxon>Pierinae</taxon>
        <taxon>Pieris</taxon>
    </lineage>
</organism>
<name>A0A9P0U290_PIEBR</name>
<comment type="caution">
    <text evidence="6">The sequence shown here is derived from an EMBL/GenBank/DDBJ whole genome shotgun (WGS) entry which is preliminary data.</text>
</comment>
<comment type="subcellular location">
    <subcellularLocation>
        <location evidence="1">Nucleus</location>
    </subcellularLocation>
</comment>
<evidence type="ECO:0000256" key="2">
    <source>
        <dbReference type="ARBA" id="ARBA00007855"/>
    </source>
</evidence>
<dbReference type="GO" id="GO:0048598">
    <property type="term" value="P:embryonic morphogenesis"/>
    <property type="evidence" value="ECO:0007669"/>
    <property type="project" value="InterPro"/>
</dbReference>
<comment type="similarity">
    <text evidence="2">Belongs to the ashwin family.</text>
</comment>
<evidence type="ECO:0000256" key="5">
    <source>
        <dbReference type="SAM" id="MobiDB-lite"/>
    </source>
</evidence>
<dbReference type="EMBL" id="CALOZG010000085">
    <property type="protein sequence ID" value="CAH4037928.1"/>
    <property type="molecule type" value="Genomic_DNA"/>
</dbReference>
<evidence type="ECO:0000313" key="7">
    <source>
        <dbReference type="Proteomes" id="UP001152562"/>
    </source>
</evidence>
<dbReference type="PANTHER" id="PTHR28359:SF1">
    <property type="entry name" value="ASHWIN"/>
    <property type="match status" value="1"/>
</dbReference>
<evidence type="ECO:0000256" key="3">
    <source>
        <dbReference type="ARBA" id="ARBA00015134"/>
    </source>
</evidence>
<dbReference type="AlphaFoldDB" id="A0A9P0U290"/>
<feature type="region of interest" description="Disordered" evidence="5">
    <location>
        <begin position="135"/>
        <end position="157"/>
    </location>
</feature>
<evidence type="ECO:0000256" key="1">
    <source>
        <dbReference type="ARBA" id="ARBA00004123"/>
    </source>
</evidence>
<dbReference type="GO" id="GO:0072669">
    <property type="term" value="C:tRNA-splicing ligase complex"/>
    <property type="evidence" value="ECO:0007669"/>
    <property type="project" value="InterPro"/>
</dbReference>
<dbReference type="Pfam" id="PF15323">
    <property type="entry name" value="Ashwin"/>
    <property type="match status" value="1"/>
</dbReference>
<keyword evidence="7" id="KW-1185">Reference proteome</keyword>
<dbReference type="Proteomes" id="UP001152562">
    <property type="component" value="Unassembled WGS sequence"/>
</dbReference>
<sequence>MASSCNKLLHPELMSNEELLLIIEERRLRVPNLHTMQRDELLSIFHNFCVPYGQRKYKDTGRGKVLNKNRNSSPESPKLNAVHSINNWHHLKLKSKPDDEKLNPPPDLLSGHIKRIKLDVNLVKENDKFKRKVPVCPDTEASDCTPPKKDRKLITWP</sequence>
<accession>A0A9P0U290</accession>
<dbReference type="PANTHER" id="PTHR28359">
    <property type="entry name" value="ASHWIN"/>
    <property type="match status" value="1"/>
</dbReference>
<feature type="region of interest" description="Disordered" evidence="5">
    <location>
        <begin position="60"/>
        <end position="80"/>
    </location>
</feature>
<protein>
    <recommendedName>
        <fullName evidence="3">Ashwin</fullName>
    </recommendedName>
</protein>
<reference evidence="6" key="1">
    <citation type="submission" date="2022-05" db="EMBL/GenBank/DDBJ databases">
        <authorList>
            <person name="Okamura Y."/>
        </authorList>
    </citation>
    <scope>NUCLEOTIDE SEQUENCE</scope>
</reference>
<proteinExistence type="inferred from homology"/>